<organism evidence="3 4">
    <name type="scientific">Flavobacterium urocaniciphilum</name>
    <dbReference type="NCBI Taxonomy" id="1299341"/>
    <lineage>
        <taxon>Bacteria</taxon>
        <taxon>Pseudomonadati</taxon>
        <taxon>Bacteroidota</taxon>
        <taxon>Flavobacteriia</taxon>
        <taxon>Flavobacteriales</taxon>
        <taxon>Flavobacteriaceae</taxon>
        <taxon>Flavobacterium</taxon>
    </lineage>
</organism>
<name>A0A1H9C2Q3_9FLAO</name>
<proteinExistence type="predicted"/>
<gene>
    <name evidence="3" type="ORF">SAMN05444005_10410</name>
</gene>
<dbReference type="InterPro" id="IPR037682">
    <property type="entry name" value="TonB_C"/>
</dbReference>
<accession>A0A1H9C2Q3</accession>
<sequence length="280" mass="31818">MSSKINLFHQSWVNTVFDGRNKSYGAYELRQSNPKTTLRALLFGSLFFIGVIAYPVIKNVLGNMGGEEKEEIREVKLQKVDQPKKKEEKKEEIIEEKKPIEEKKTQTVTDIQKFVPPVVVEKKEVKEELATIEELKNKNVGTETMKGNEDGQLVVDNTATEEKSKEGEVIDYNQIFNSVEVEAGPPGGIEAFRTKIARYLGEEFSDLEDPLVGEVTLRFAIMEDGSFDRFSIVKENPKGMKLAEKSINFVKKQPKWTPAEMNGRKVKSWRTLPLKFQLGG</sequence>
<evidence type="ECO:0000259" key="2">
    <source>
        <dbReference type="Pfam" id="PF03544"/>
    </source>
</evidence>
<dbReference type="AlphaFoldDB" id="A0A1H9C2Q3"/>
<dbReference type="Proteomes" id="UP000198648">
    <property type="component" value="Unassembled WGS sequence"/>
</dbReference>
<reference evidence="3 4" key="1">
    <citation type="submission" date="2016-10" db="EMBL/GenBank/DDBJ databases">
        <authorList>
            <person name="de Groot N.N."/>
        </authorList>
    </citation>
    <scope>NUCLEOTIDE SEQUENCE [LARGE SCALE GENOMIC DNA]</scope>
    <source>
        <strain evidence="3 4">DSM 27078</strain>
    </source>
</reference>
<keyword evidence="1" id="KW-0812">Transmembrane</keyword>
<keyword evidence="1" id="KW-0472">Membrane</keyword>
<dbReference type="OrthoDB" id="1095452at2"/>
<dbReference type="Pfam" id="PF03544">
    <property type="entry name" value="TonB_C"/>
    <property type="match status" value="1"/>
</dbReference>
<feature type="transmembrane region" description="Helical" evidence="1">
    <location>
        <begin position="40"/>
        <end position="57"/>
    </location>
</feature>
<dbReference type="Gene3D" id="3.30.1150.10">
    <property type="match status" value="1"/>
</dbReference>
<evidence type="ECO:0000313" key="4">
    <source>
        <dbReference type="Proteomes" id="UP000198648"/>
    </source>
</evidence>
<keyword evidence="1" id="KW-1133">Transmembrane helix</keyword>
<evidence type="ECO:0000256" key="1">
    <source>
        <dbReference type="SAM" id="Phobius"/>
    </source>
</evidence>
<dbReference type="GO" id="GO:0055085">
    <property type="term" value="P:transmembrane transport"/>
    <property type="evidence" value="ECO:0007669"/>
    <property type="project" value="InterPro"/>
</dbReference>
<feature type="domain" description="TonB C-terminal" evidence="2">
    <location>
        <begin position="212"/>
        <end position="278"/>
    </location>
</feature>
<evidence type="ECO:0000313" key="3">
    <source>
        <dbReference type="EMBL" id="SEP95247.1"/>
    </source>
</evidence>
<dbReference type="STRING" id="1299341.SAMN05444005_10410"/>
<protein>
    <submittedName>
        <fullName evidence="3">Protein TonB</fullName>
    </submittedName>
</protein>
<keyword evidence="4" id="KW-1185">Reference proteome</keyword>
<dbReference type="RefSeq" id="WP_091467523.1">
    <property type="nucleotide sequence ID" value="NZ_FOEI01000004.1"/>
</dbReference>
<dbReference type="EMBL" id="FOEI01000004">
    <property type="protein sequence ID" value="SEP95247.1"/>
    <property type="molecule type" value="Genomic_DNA"/>
</dbReference>
<dbReference type="SUPFAM" id="SSF74653">
    <property type="entry name" value="TolA/TonB C-terminal domain"/>
    <property type="match status" value="1"/>
</dbReference>